<dbReference type="PANTHER" id="PTHR31835:SF1">
    <property type="entry name" value="URIDINE DIPHOSPHATE GLUCOSE PYROPHOSPHATASE NUDT22"/>
    <property type="match status" value="1"/>
</dbReference>
<evidence type="ECO:0000256" key="2">
    <source>
        <dbReference type="ARBA" id="ARBA00022723"/>
    </source>
</evidence>
<evidence type="ECO:0000256" key="1">
    <source>
        <dbReference type="ARBA" id="ARBA00001946"/>
    </source>
</evidence>
<dbReference type="Proteomes" id="UP000825935">
    <property type="component" value="Chromosome 4"/>
</dbReference>
<dbReference type="GO" id="GO:0046872">
    <property type="term" value="F:metal ion binding"/>
    <property type="evidence" value="ECO:0007669"/>
    <property type="project" value="UniProtKB-KW"/>
</dbReference>
<keyword evidence="4" id="KW-0460">Magnesium</keyword>
<organism evidence="6 7">
    <name type="scientific">Ceratopteris richardii</name>
    <name type="common">Triangle waterfern</name>
    <dbReference type="NCBI Taxonomy" id="49495"/>
    <lineage>
        <taxon>Eukaryota</taxon>
        <taxon>Viridiplantae</taxon>
        <taxon>Streptophyta</taxon>
        <taxon>Embryophyta</taxon>
        <taxon>Tracheophyta</taxon>
        <taxon>Polypodiopsida</taxon>
        <taxon>Polypodiidae</taxon>
        <taxon>Polypodiales</taxon>
        <taxon>Pteridineae</taxon>
        <taxon>Pteridaceae</taxon>
        <taxon>Parkerioideae</taxon>
        <taxon>Ceratopteris</taxon>
    </lineage>
</organism>
<reference evidence="6" key="1">
    <citation type="submission" date="2021-08" db="EMBL/GenBank/DDBJ databases">
        <title>WGS assembly of Ceratopteris richardii.</title>
        <authorList>
            <person name="Marchant D.B."/>
            <person name="Chen G."/>
            <person name="Jenkins J."/>
            <person name="Shu S."/>
            <person name="Leebens-Mack J."/>
            <person name="Grimwood J."/>
            <person name="Schmutz J."/>
            <person name="Soltis P."/>
            <person name="Soltis D."/>
            <person name="Chen Z.-H."/>
        </authorList>
    </citation>
    <scope>NUCLEOTIDE SEQUENCE</scope>
    <source>
        <strain evidence="6">Whitten #5841</strain>
        <tissue evidence="6">Leaf</tissue>
    </source>
</reference>
<protein>
    <recommendedName>
        <fullName evidence="5">Nudix hydrolase domain-containing protein</fullName>
    </recommendedName>
</protein>
<dbReference type="InterPro" id="IPR015797">
    <property type="entry name" value="NUDIX_hydrolase-like_dom_sf"/>
</dbReference>
<dbReference type="InterPro" id="IPR055295">
    <property type="entry name" value="NUDT22/NUDT9-like"/>
</dbReference>
<evidence type="ECO:0000313" key="7">
    <source>
        <dbReference type="Proteomes" id="UP000825935"/>
    </source>
</evidence>
<dbReference type="InterPro" id="IPR000086">
    <property type="entry name" value="NUDIX_hydrolase_dom"/>
</dbReference>
<dbReference type="PANTHER" id="PTHR31835">
    <property type="entry name" value="URIDINE DIPHOSPHATE GLUCOSE PYROPHOSPHATASE"/>
    <property type="match status" value="1"/>
</dbReference>
<dbReference type="SUPFAM" id="SSF55811">
    <property type="entry name" value="Nudix"/>
    <property type="match status" value="1"/>
</dbReference>
<sequence>MTETGIGSMPDADPLFEILVAFPAGLSASQVHVDFGSSHDRQPHPDRNLEGKIDEIWIDRLQRNPYLFNASKFRVQSGHICFLSLIQRNVITRTNDMESYGGYNYLPSEEGGGDDVCLCLGLTDYKTFVGTNLSPHWENFLNPLKDDIERYIHMSNPLGNGAIVETEDNCILVLKRSRNVGEFPGHFVFPGGHSEPQEIGILSHDLYEDNIELNRKIADEMYTGIIREIVEETGIPTDFLGTPLFIGLSRRILNARPTAFFFVRCSLTSAEVFRFYSQAQHKFESTELNSIPRENLAGATANMPGCHQGGAFLYALMSKSKTKQ</sequence>
<evidence type="ECO:0000313" key="6">
    <source>
        <dbReference type="EMBL" id="KAH7439581.1"/>
    </source>
</evidence>
<evidence type="ECO:0000259" key="5">
    <source>
        <dbReference type="PROSITE" id="PS51462"/>
    </source>
</evidence>
<dbReference type="OrthoDB" id="242473at2759"/>
<evidence type="ECO:0000256" key="4">
    <source>
        <dbReference type="ARBA" id="ARBA00022842"/>
    </source>
</evidence>
<keyword evidence="2" id="KW-0479">Metal-binding</keyword>
<comment type="cofactor">
    <cofactor evidence="1">
        <name>Mg(2+)</name>
        <dbReference type="ChEBI" id="CHEBI:18420"/>
    </cofactor>
</comment>
<dbReference type="EMBL" id="CM035409">
    <property type="protein sequence ID" value="KAH7439581.1"/>
    <property type="molecule type" value="Genomic_DNA"/>
</dbReference>
<gene>
    <name evidence="6" type="ORF">KP509_04G067700</name>
</gene>
<keyword evidence="7" id="KW-1185">Reference proteome</keyword>
<name>A0A8T2UTN9_CERRI</name>
<dbReference type="PROSITE" id="PS51462">
    <property type="entry name" value="NUDIX"/>
    <property type="match status" value="1"/>
</dbReference>
<dbReference type="Gene3D" id="3.90.79.10">
    <property type="entry name" value="Nucleoside Triphosphate Pyrophosphohydrolase"/>
    <property type="match status" value="1"/>
</dbReference>
<keyword evidence="3" id="KW-0378">Hydrolase</keyword>
<dbReference type="OMA" id="LCTDDGQ"/>
<dbReference type="GO" id="GO:0052751">
    <property type="term" value="F:GDP-mannose hydrolase activity"/>
    <property type="evidence" value="ECO:0007669"/>
    <property type="project" value="TreeGrafter"/>
</dbReference>
<accession>A0A8T2UTN9</accession>
<comment type="caution">
    <text evidence="6">The sequence shown here is derived from an EMBL/GenBank/DDBJ whole genome shotgun (WGS) entry which is preliminary data.</text>
</comment>
<proteinExistence type="predicted"/>
<evidence type="ECO:0000256" key="3">
    <source>
        <dbReference type="ARBA" id="ARBA00022801"/>
    </source>
</evidence>
<feature type="domain" description="Nudix hydrolase" evidence="5">
    <location>
        <begin position="155"/>
        <end position="313"/>
    </location>
</feature>
<dbReference type="AlphaFoldDB" id="A0A8T2UTN9"/>